<reference evidence="1" key="1">
    <citation type="submission" date="2022-07" db="EMBL/GenBank/DDBJ databases">
        <title>Genome Sequence of Phlebia brevispora.</title>
        <authorList>
            <person name="Buettner E."/>
        </authorList>
    </citation>
    <scope>NUCLEOTIDE SEQUENCE</scope>
    <source>
        <strain evidence="1">MPL23</strain>
    </source>
</reference>
<dbReference type="Proteomes" id="UP001148662">
    <property type="component" value="Unassembled WGS sequence"/>
</dbReference>
<proteinExistence type="predicted"/>
<sequence length="442" mass="47893">MKASLILPLLTAAGAFGQNRTYQYVVHNDCPTTVNLIIAGKYDSVLFPGASVTKTLGPDAGFFYTDGNGGSTTGEATRAGFYLESGYYYIVKDVDHFNVGLSVSPRGQPSIEGFCAQAICTDVNCTAAFTSPPTGFPPPGPRAPIPPLYECGGTNATTFDIVFCPSGLWPGQPDEWEIHPGFDNDNKCLDVRGDVVQDGTPVQIYDCNGTPAQQWNIVRGSTKVQLAGTNFCLDAGSDPASGVGMKIWQCYANLAAQQWYYTDDNRIAVQNHGQCLDLTNGILTDGNQVQTWACTANNANQVWTLSARPQFPPPVSHIHPNGDNAKCLDVRADVLADGTPVQIYDCNGTPAQDWILLRGSTMVQLNGTDFCLDAGSAPANGVGMKIWQCYAGLAAQQWYYTDDDRIALENQGPNMALHQWQYEPDLDPLNVRYTFPDVLLFP</sequence>
<evidence type="ECO:0000313" key="1">
    <source>
        <dbReference type="EMBL" id="KAJ3556356.1"/>
    </source>
</evidence>
<protein>
    <submittedName>
        <fullName evidence="1">Uncharacterized protein</fullName>
    </submittedName>
</protein>
<evidence type="ECO:0000313" key="2">
    <source>
        <dbReference type="Proteomes" id="UP001148662"/>
    </source>
</evidence>
<keyword evidence="2" id="KW-1185">Reference proteome</keyword>
<name>A0ACC1T9P3_9APHY</name>
<comment type="caution">
    <text evidence="1">The sequence shown here is derived from an EMBL/GenBank/DDBJ whole genome shotgun (WGS) entry which is preliminary data.</text>
</comment>
<dbReference type="EMBL" id="JANHOG010000248">
    <property type="protein sequence ID" value="KAJ3556356.1"/>
    <property type="molecule type" value="Genomic_DNA"/>
</dbReference>
<organism evidence="1 2">
    <name type="scientific">Phlebia brevispora</name>
    <dbReference type="NCBI Taxonomy" id="194682"/>
    <lineage>
        <taxon>Eukaryota</taxon>
        <taxon>Fungi</taxon>
        <taxon>Dikarya</taxon>
        <taxon>Basidiomycota</taxon>
        <taxon>Agaricomycotina</taxon>
        <taxon>Agaricomycetes</taxon>
        <taxon>Polyporales</taxon>
        <taxon>Meruliaceae</taxon>
        <taxon>Phlebia</taxon>
    </lineage>
</organism>
<accession>A0ACC1T9P3</accession>
<gene>
    <name evidence="1" type="ORF">NM688_g2074</name>
</gene>